<keyword evidence="7" id="KW-1185">Reference proteome</keyword>
<evidence type="ECO:0000313" key="6">
    <source>
        <dbReference type="EMBL" id="GEO36182.1"/>
    </source>
</evidence>
<sequence>MNQTDLIAAVAERAGLSKADAGKALEALVGTITDSLKQGDEVRISGFGTFGVSERGERQGRNPQTGEPITIGASKSAKFTAGKAVKEALNGD</sequence>
<proteinExistence type="inferred from homology"/>
<dbReference type="Proteomes" id="UP000321523">
    <property type="component" value="Unassembled WGS sequence"/>
</dbReference>
<dbReference type="InterPro" id="IPR020816">
    <property type="entry name" value="Histone-like_DNA-bd_CS"/>
</dbReference>
<dbReference type="CDD" id="cd13831">
    <property type="entry name" value="HU"/>
    <property type="match status" value="1"/>
</dbReference>
<dbReference type="Pfam" id="PF00216">
    <property type="entry name" value="Bac_DNA_binding"/>
    <property type="match status" value="1"/>
</dbReference>
<dbReference type="Gene3D" id="4.10.520.10">
    <property type="entry name" value="IHF-like DNA-binding proteins"/>
    <property type="match status" value="1"/>
</dbReference>
<evidence type="ECO:0000256" key="1">
    <source>
        <dbReference type="ARBA" id="ARBA00010529"/>
    </source>
</evidence>
<evidence type="ECO:0000256" key="3">
    <source>
        <dbReference type="ARBA" id="ARBA00023125"/>
    </source>
</evidence>
<dbReference type="PRINTS" id="PR01727">
    <property type="entry name" value="DNABINDINGHU"/>
</dbReference>
<gene>
    <name evidence="6" type="ORF">SAE02_03300</name>
</gene>
<organism evidence="6 7">
    <name type="scientific">Skermanella aerolata</name>
    <dbReference type="NCBI Taxonomy" id="393310"/>
    <lineage>
        <taxon>Bacteria</taxon>
        <taxon>Pseudomonadati</taxon>
        <taxon>Pseudomonadota</taxon>
        <taxon>Alphaproteobacteria</taxon>
        <taxon>Rhodospirillales</taxon>
        <taxon>Azospirillaceae</taxon>
        <taxon>Skermanella</taxon>
    </lineage>
</organism>
<dbReference type="EMBL" id="BJYZ01000002">
    <property type="protein sequence ID" value="GEO36182.1"/>
    <property type="molecule type" value="Genomic_DNA"/>
</dbReference>
<dbReference type="SUPFAM" id="SSF47729">
    <property type="entry name" value="IHF-like DNA-binding proteins"/>
    <property type="match status" value="1"/>
</dbReference>
<dbReference type="GO" id="GO:0005829">
    <property type="term" value="C:cytosol"/>
    <property type="evidence" value="ECO:0007669"/>
    <property type="project" value="TreeGrafter"/>
</dbReference>
<dbReference type="GO" id="GO:0030261">
    <property type="term" value="P:chromosome condensation"/>
    <property type="evidence" value="ECO:0007669"/>
    <property type="project" value="UniProtKB-KW"/>
</dbReference>
<accession>A0A512DI96</accession>
<comment type="caution">
    <text evidence="6">The sequence shown here is derived from an EMBL/GenBank/DDBJ whole genome shotgun (WGS) entry which is preliminary data.</text>
</comment>
<evidence type="ECO:0000313" key="7">
    <source>
        <dbReference type="Proteomes" id="UP000321523"/>
    </source>
</evidence>
<dbReference type="PANTHER" id="PTHR33175:SF3">
    <property type="entry name" value="DNA-BINDING PROTEIN HU-BETA"/>
    <property type="match status" value="1"/>
</dbReference>
<dbReference type="InterPro" id="IPR000119">
    <property type="entry name" value="Hist_DNA-bd"/>
</dbReference>
<dbReference type="GO" id="GO:0003677">
    <property type="term" value="F:DNA binding"/>
    <property type="evidence" value="ECO:0007669"/>
    <property type="project" value="UniProtKB-KW"/>
</dbReference>
<protein>
    <submittedName>
        <fullName evidence="6">Transcriptional regulator</fullName>
    </submittedName>
</protein>
<comment type="similarity">
    <text evidence="1 4">Belongs to the bacterial histone-like protein family.</text>
</comment>
<reference evidence="6 7" key="1">
    <citation type="submission" date="2019-07" db="EMBL/GenBank/DDBJ databases">
        <title>Whole genome shotgun sequence of Skermanella aerolata NBRC 106429.</title>
        <authorList>
            <person name="Hosoyama A."/>
            <person name="Uohara A."/>
            <person name="Ohji S."/>
            <person name="Ichikawa N."/>
        </authorList>
    </citation>
    <scope>NUCLEOTIDE SEQUENCE [LARGE SCALE GENOMIC DNA]</scope>
    <source>
        <strain evidence="6 7">NBRC 106429</strain>
    </source>
</reference>
<dbReference type="InterPro" id="IPR010992">
    <property type="entry name" value="IHF-like_DNA-bd_dom_sf"/>
</dbReference>
<evidence type="ECO:0000256" key="4">
    <source>
        <dbReference type="RuleBase" id="RU003939"/>
    </source>
</evidence>
<keyword evidence="2" id="KW-0226">DNA condensation</keyword>
<dbReference type="PANTHER" id="PTHR33175">
    <property type="entry name" value="DNA-BINDING PROTEIN HU"/>
    <property type="match status" value="1"/>
</dbReference>
<name>A0A512DI96_9PROT</name>
<evidence type="ECO:0000256" key="2">
    <source>
        <dbReference type="ARBA" id="ARBA00023067"/>
    </source>
</evidence>
<feature type="region of interest" description="Disordered" evidence="5">
    <location>
        <begin position="51"/>
        <end position="70"/>
    </location>
</feature>
<dbReference type="OrthoDB" id="9799835at2"/>
<dbReference type="AlphaFoldDB" id="A0A512DI96"/>
<dbReference type="GO" id="GO:0030527">
    <property type="term" value="F:structural constituent of chromatin"/>
    <property type="evidence" value="ECO:0007669"/>
    <property type="project" value="InterPro"/>
</dbReference>
<evidence type="ECO:0000256" key="5">
    <source>
        <dbReference type="SAM" id="MobiDB-lite"/>
    </source>
</evidence>
<keyword evidence="3" id="KW-0238">DNA-binding</keyword>
<dbReference type="SMART" id="SM00411">
    <property type="entry name" value="BHL"/>
    <property type="match status" value="1"/>
</dbReference>
<dbReference type="RefSeq" id="WP_044425641.1">
    <property type="nucleotide sequence ID" value="NZ_BJYZ01000002.1"/>
</dbReference>
<dbReference type="PROSITE" id="PS00045">
    <property type="entry name" value="HISTONE_LIKE"/>
    <property type="match status" value="1"/>
</dbReference>